<organism evidence="1 2">
    <name type="scientific">Papiliotrema laurentii</name>
    <name type="common">Cryptococcus laurentii</name>
    <dbReference type="NCBI Taxonomy" id="5418"/>
    <lineage>
        <taxon>Eukaryota</taxon>
        <taxon>Fungi</taxon>
        <taxon>Dikarya</taxon>
        <taxon>Basidiomycota</taxon>
        <taxon>Agaricomycotina</taxon>
        <taxon>Tremellomycetes</taxon>
        <taxon>Tremellales</taxon>
        <taxon>Rhynchogastremaceae</taxon>
        <taxon>Papiliotrema</taxon>
    </lineage>
</organism>
<dbReference type="Proteomes" id="UP001182556">
    <property type="component" value="Unassembled WGS sequence"/>
</dbReference>
<reference evidence="1" key="1">
    <citation type="submission" date="2023-02" db="EMBL/GenBank/DDBJ databases">
        <title>Identification and recombinant expression of a fungal hydrolase from Papiliotrema laurentii that hydrolyzes apple cutin and clears colloidal polyester polyurethane.</title>
        <authorList>
            <consortium name="DOE Joint Genome Institute"/>
            <person name="Roman V.A."/>
            <person name="Bojanowski C."/>
            <person name="Crable B.R."/>
            <person name="Wagner D.N."/>
            <person name="Hung C.S."/>
            <person name="Nadeau L.J."/>
            <person name="Schratz L."/>
            <person name="Haridas S."/>
            <person name="Pangilinan J."/>
            <person name="Lipzen A."/>
            <person name="Na H."/>
            <person name="Yan M."/>
            <person name="Ng V."/>
            <person name="Grigoriev I.V."/>
            <person name="Spatafora J.W."/>
            <person name="Barlow D."/>
            <person name="Biffinger J."/>
            <person name="Kelley-Loughnane N."/>
            <person name="Varaljay V.A."/>
            <person name="Crookes-Goodson W.J."/>
        </authorList>
    </citation>
    <scope>NUCLEOTIDE SEQUENCE</scope>
    <source>
        <strain evidence="1">5307AH</strain>
    </source>
</reference>
<keyword evidence="2" id="KW-1185">Reference proteome</keyword>
<protein>
    <submittedName>
        <fullName evidence="1">Uncharacterized protein</fullName>
    </submittedName>
</protein>
<gene>
    <name evidence="1" type="ORF">DB88DRAFT_548524</name>
</gene>
<proteinExistence type="predicted"/>
<accession>A0AAD9CSL7</accession>
<dbReference type="EMBL" id="JAODAN010000011">
    <property type="protein sequence ID" value="KAK1921407.1"/>
    <property type="molecule type" value="Genomic_DNA"/>
</dbReference>
<name>A0AAD9CSL7_PAPLA</name>
<evidence type="ECO:0000313" key="1">
    <source>
        <dbReference type="EMBL" id="KAK1921407.1"/>
    </source>
</evidence>
<dbReference type="AlphaFoldDB" id="A0AAD9CSL7"/>
<comment type="caution">
    <text evidence="1">The sequence shown here is derived from an EMBL/GenBank/DDBJ whole genome shotgun (WGS) entry which is preliminary data.</text>
</comment>
<sequence length="367" mass="41334">MQASSSPRHPLSASLPHRKLSTSRLGRFLGRLRRRSSSKVLSIDSSWCIPDREPPEDPVLVETSPSQVVVAPSIERPNPKPRPASMFEMEAWDIYLSSRLPVPTYAPLRPDSPDSFASPDIAPHYYRWNMVATEQLEEVKERVEREWRRQAASLESPLARDCLLGAEFLEVRKPMEGYSPVLPHCDNARDRWELPEGYPLCPTRPSPFKRSQPPVLGADDGWTFHTERKVSIETPISPQFIDRPRPVKSWRRSGEYDETVIEYVVGRNASLDPLMGSVVAAGDGAHFPQNHHRLPLTHSLPLCSRSTCESIYTSGHTDDPLCADWRLSHQRGSDSAPCRCASSSGLFDYVHPDFTTSSTSIRRVSLT</sequence>
<evidence type="ECO:0000313" key="2">
    <source>
        <dbReference type="Proteomes" id="UP001182556"/>
    </source>
</evidence>